<organism evidence="9 10">
    <name type="scientific">Loktanella salsilacus</name>
    <dbReference type="NCBI Taxonomy" id="195913"/>
    <lineage>
        <taxon>Bacteria</taxon>
        <taxon>Pseudomonadati</taxon>
        <taxon>Pseudomonadota</taxon>
        <taxon>Alphaproteobacteria</taxon>
        <taxon>Rhodobacterales</taxon>
        <taxon>Roseobacteraceae</taxon>
        <taxon>Loktanella</taxon>
    </lineage>
</organism>
<dbReference type="InterPro" id="IPR052017">
    <property type="entry name" value="TSUP"/>
</dbReference>
<proteinExistence type="inferred from homology"/>
<dbReference type="PANTHER" id="PTHR30269:SF32">
    <property type="entry name" value="MEMBRANE TRANSPORTER PROTEIN-RELATED"/>
    <property type="match status" value="1"/>
</dbReference>
<evidence type="ECO:0000256" key="3">
    <source>
        <dbReference type="ARBA" id="ARBA00022448"/>
    </source>
</evidence>
<keyword evidence="4 8" id="KW-1003">Cell membrane</keyword>
<name>A0A1I4HHD2_9RHOB</name>
<evidence type="ECO:0000313" key="9">
    <source>
        <dbReference type="EMBL" id="SFL40796.1"/>
    </source>
</evidence>
<feature type="transmembrane region" description="Helical" evidence="8">
    <location>
        <begin position="209"/>
        <end position="228"/>
    </location>
</feature>
<evidence type="ECO:0000256" key="5">
    <source>
        <dbReference type="ARBA" id="ARBA00022692"/>
    </source>
</evidence>
<evidence type="ECO:0000313" key="10">
    <source>
        <dbReference type="Proteomes" id="UP000199550"/>
    </source>
</evidence>
<accession>A0A1I4HHD2</accession>
<dbReference type="EMBL" id="FOTF01000017">
    <property type="protein sequence ID" value="SFL40796.1"/>
    <property type="molecule type" value="Genomic_DNA"/>
</dbReference>
<dbReference type="PANTHER" id="PTHR30269">
    <property type="entry name" value="TRANSMEMBRANE PROTEIN YFCA"/>
    <property type="match status" value="1"/>
</dbReference>
<dbReference type="GO" id="GO:0005886">
    <property type="term" value="C:plasma membrane"/>
    <property type="evidence" value="ECO:0007669"/>
    <property type="project" value="UniProtKB-SubCell"/>
</dbReference>
<evidence type="ECO:0000256" key="7">
    <source>
        <dbReference type="ARBA" id="ARBA00023136"/>
    </source>
</evidence>
<feature type="transmembrane region" description="Helical" evidence="8">
    <location>
        <begin position="67"/>
        <end position="91"/>
    </location>
</feature>
<dbReference type="Pfam" id="PF01925">
    <property type="entry name" value="TauE"/>
    <property type="match status" value="1"/>
</dbReference>
<dbReference type="AlphaFoldDB" id="A0A1I4HHD2"/>
<feature type="transmembrane region" description="Helical" evidence="8">
    <location>
        <begin position="111"/>
        <end position="129"/>
    </location>
</feature>
<reference evidence="9 10" key="1">
    <citation type="submission" date="2016-10" db="EMBL/GenBank/DDBJ databases">
        <authorList>
            <person name="de Groot N.N."/>
        </authorList>
    </citation>
    <scope>NUCLEOTIDE SEQUENCE [LARGE SCALE GENOMIC DNA]</scope>
    <source>
        <strain evidence="9 10">DSM 16199</strain>
    </source>
</reference>
<evidence type="ECO:0000256" key="1">
    <source>
        <dbReference type="ARBA" id="ARBA00004651"/>
    </source>
</evidence>
<sequence>MRNYVNNNTKMSRLICVALGLRIAQCAANMTDILAVIPLHLVLFACLVTLLGGFIKGAVGFAMPLIMISGMGILIDPQLVVAGIILPILVSNGWQIARSGLGPARAAVAEHWRYLLIVCVMILVSAQFLTSISADTMFVILGVPVVALCAVQLLGWQPTIPGHLRRPFEWGAGLAAGTLGGLAGTWGPPTVLYLLALRTPRAKQMAVQGVIYGLGSVMLFLGHLKSGVLNAHTWQLSALLVVPAVIGMWAGFRLGDRFNQEMFRKVTLLVLIVAGINLIRRGLMG</sequence>
<protein>
    <recommendedName>
        <fullName evidence="8">Probable membrane transporter protein</fullName>
    </recommendedName>
</protein>
<dbReference type="STRING" id="195913.SAMN04488004_11766"/>
<feature type="transmembrane region" description="Helical" evidence="8">
    <location>
        <begin position="234"/>
        <end position="254"/>
    </location>
</feature>
<keyword evidence="10" id="KW-1185">Reference proteome</keyword>
<keyword evidence="3" id="KW-0813">Transport</keyword>
<feature type="transmembrane region" description="Helical" evidence="8">
    <location>
        <begin position="36"/>
        <end position="55"/>
    </location>
</feature>
<evidence type="ECO:0000256" key="2">
    <source>
        <dbReference type="ARBA" id="ARBA00009142"/>
    </source>
</evidence>
<dbReference type="Proteomes" id="UP000199550">
    <property type="component" value="Unassembled WGS sequence"/>
</dbReference>
<evidence type="ECO:0000256" key="4">
    <source>
        <dbReference type="ARBA" id="ARBA00022475"/>
    </source>
</evidence>
<dbReference type="InterPro" id="IPR002781">
    <property type="entry name" value="TM_pro_TauE-like"/>
</dbReference>
<feature type="transmembrane region" description="Helical" evidence="8">
    <location>
        <begin position="266"/>
        <end position="283"/>
    </location>
</feature>
<evidence type="ECO:0000256" key="6">
    <source>
        <dbReference type="ARBA" id="ARBA00022989"/>
    </source>
</evidence>
<comment type="similarity">
    <text evidence="2 8">Belongs to the 4-toluene sulfonate uptake permease (TSUP) (TC 2.A.102) family.</text>
</comment>
<feature type="transmembrane region" description="Helical" evidence="8">
    <location>
        <begin position="174"/>
        <end position="197"/>
    </location>
</feature>
<evidence type="ECO:0000256" key="8">
    <source>
        <dbReference type="RuleBase" id="RU363041"/>
    </source>
</evidence>
<keyword evidence="7 8" id="KW-0472">Membrane</keyword>
<gene>
    <name evidence="9" type="ORF">SAMN04488004_11766</name>
</gene>
<feature type="transmembrane region" description="Helical" evidence="8">
    <location>
        <begin position="136"/>
        <end position="154"/>
    </location>
</feature>
<keyword evidence="6 8" id="KW-1133">Transmembrane helix</keyword>
<comment type="subcellular location">
    <subcellularLocation>
        <location evidence="1 8">Cell membrane</location>
        <topology evidence="1 8">Multi-pass membrane protein</topology>
    </subcellularLocation>
</comment>
<keyword evidence="5 8" id="KW-0812">Transmembrane</keyword>